<dbReference type="Gene3D" id="3.40.50.10420">
    <property type="entry name" value="NagB/RpiA/CoA transferase-like"/>
    <property type="match status" value="1"/>
</dbReference>
<feature type="domain" description="LUD" evidence="1">
    <location>
        <begin position="102"/>
        <end position="195"/>
    </location>
</feature>
<evidence type="ECO:0000259" key="1">
    <source>
        <dbReference type="Pfam" id="PF02589"/>
    </source>
</evidence>
<organism evidence="2 3">
    <name type="scientific">Luteolibacter soli</name>
    <dbReference type="NCBI Taxonomy" id="3135280"/>
    <lineage>
        <taxon>Bacteria</taxon>
        <taxon>Pseudomonadati</taxon>
        <taxon>Verrucomicrobiota</taxon>
        <taxon>Verrucomicrobiia</taxon>
        <taxon>Verrucomicrobiales</taxon>
        <taxon>Verrucomicrobiaceae</taxon>
        <taxon>Luteolibacter</taxon>
    </lineage>
</organism>
<dbReference type="Pfam" id="PF02589">
    <property type="entry name" value="LUD_dom"/>
    <property type="match status" value="1"/>
</dbReference>
<sequence length="202" mass="21661">MSSRDAIFSKIRTALTDVKAKADYPDYDSAVLYSKPRLEGTSREAFTRNFTAVSGKVVNSIADLVTFLQQNGQTRGYCDPVLMADVGNALAAAGLTVETAYDRSRYEDYQFGITRATGAIAESGSLILDDAHTSDRLAALSPWVHVGVLKESEIHRTIPDAMAGLGPSRNILWATGPSKTADVEGILIEGVHGPGLQLALFI</sequence>
<proteinExistence type="predicted"/>
<keyword evidence="3" id="KW-1185">Reference proteome</keyword>
<comment type="caution">
    <text evidence="2">The sequence shown here is derived from an EMBL/GenBank/DDBJ whole genome shotgun (WGS) entry which is preliminary data.</text>
</comment>
<dbReference type="RefSeq" id="WP_341403599.1">
    <property type="nucleotide sequence ID" value="NZ_JBBUKT010000002.1"/>
</dbReference>
<reference evidence="2 3" key="1">
    <citation type="submission" date="2024-04" db="EMBL/GenBank/DDBJ databases">
        <title>Luteolibacter sp. isolated from soil.</title>
        <authorList>
            <person name="An J."/>
        </authorList>
    </citation>
    <scope>NUCLEOTIDE SEQUENCE [LARGE SCALE GENOMIC DNA]</scope>
    <source>
        <strain evidence="2 3">Y139</strain>
    </source>
</reference>
<protein>
    <submittedName>
        <fullName evidence="2">LUD domain-containing protein</fullName>
    </submittedName>
</protein>
<accession>A0ABU9AU36</accession>
<name>A0ABU9AU36_9BACT</name>
<dbReference type="PANTHER" id="PTHR43682:SF1">
    <property type="entry name" value="LACTATE UTILIZATION PROTEIN C"/>
    <property type="match status" value="1"/>
</dbReference>
<dbReference type="SUPFAM" id="SSF100950">
    <property type="entry name" value="NagB/RpiA/CoA transferase-like"/>
    <property type="match status" value="1"/>
</dbReference>
<gene>
    <name evidence="2" type="ORF">WKV53_06700</name>
</gene>
<evidence type="ECO:0000313" key="2">
    <source>
        <dbReference type="EMBL" id="MEK7950175.1"/>
    </source>
</evidence>
<dbReference type="EMBL" id="JBBUKT010000002">
    <property type="protein sequence ID" value="MEK7950175.1"/>
    <property type="molecule type" value="Genomic_DNA"/>
</dbReference>
<dbReference type="InterPro" id="IPR003741">
    <property type="entry name" value="LUD_dom"/>
</dbReference>
<dbReference type="PANTHER" id="PTHR43682">
    <property type="entry name" value="LACTATE UTILIZATION PROTEIN C"/>
    <property type="match status" value="1"/>
</dbReference>
<evidence type="ECO:0000313" key="3">
    <source>
        <dbReference type="Proteomes" id="UP001371305"/>
    </source>
</evidence>
<dbReference type="Proteomes" id="UP001371305">
    <property type="component" value="Unassembled WGS sequence"/>
</dbReference>
<dbReference type="InterPro" id="IPR024185">
    <property type="entry name" value="FTHF_cligase-like_sf"/>
</dbReference>
<dbReference type="InterPro" id="IPR037171">
    <property type="entry name" value="NagB/RpiA_transferase-like"/>
</dbReference>